<dbReference type="RefSeq" id="XP_018992707.1">
    <property type="nucleotide sequence ID" value="XM_019138764.1"/>
</dbReference>
<keyword evidence="2" id="KW-1185">Reference proteome</keyword>
<gene>
    <name evidence="1" type="ORF">L202_04646</name>
</gene>
<organism evidence="1 2">
    <name type="scientific">Cryptococcus amylolentus CBS 6039</name>
    <dbReference type="NCBI Taxonomy" id="1295533"/>
    <lineage>
        <taxon>Eukaryota</taxon>
        <taxon>Fungi</taxon>
        <taxon>Dikarya</taxon>
        <taxon>Basidiomycota</taxon>
        <taxon>Agaricomycotina</taxon>
        <taxon>Tremellomycetes</taxon>
        <taxon>Tremellales</taxon>
        <taxon>Cryptococcaceae</taxon>
        <taxon>Cryptococcus</taxon>
    </lineage>
</organism>
<dbReference type="Proteomes" id="UP000094065">
    <property type="component" value="Unassembled WGS sequence"/>
</dbReference>
<name>A0A1E3HPV2_9TREE</name>
<dbReference type="EMBL" id="AWGJ01000007">
    <property type="protein sequence ID" value="ODN77471.1"/>
    <property type="molecule type" value="Genomic_DNA"/>
</dbReference>
<proteinExistence type="predicted"/>
<accession>A0A1E3HPV2</accession>
<dbReference type="GeneID" id="30155955"/>
<sequence length="318" mass="35803">MTQSQANMYTQVAPVSSEYKLERVRCFPPARASDHPLSNINDCHIVVQRTLQRTAMKIRVFVHNKSVFTFRKNGRGDMSMMSTQLQVLRAGARMFLIYPTGEDNDGQSPYESIYIEFHEAEKAIDFMEQVQSLALCFTTVDDLLDLQIKALGAVFVEREYPLLGFSVYHKTKYAKAGDNKGSERGKWSRSAEDCKMRLEVDASGKSCGAIKVTAHVESLLVVDLVPVAERNAEADHLVVSVSSKFLGIHAILPRRRYQPRTQKWLILEFFTALDCETASKYLLPFCKVLDETTKESLELAMTSTLDELDVRGAAGVLM</sequence>
<dbReference type="AlphaFoldDB" id="A0A1E3HPV2"/>
<evidence type="ECO:0000313" key="1">
    <source>
        <dbReference type="EMBL" id="ODN77471.1"/>
    </source>
</evidence>
<comment type="caution">
    <text evidence="1">The sequence shown here is derived from an EMBL/GenBank/DDBJ whole genome shotgun (WGS) entry which is preliminary data.</text>
</comment>
<evidence type="ECO:0000313" key="2">
    <source>
        <dbReference type="Proteomes" id="UP000094065"/>
    </source>
</evidence>
<protein>
    <submittedName>
        <fullName evidence="1">Uncharacterized protein</fullName>
    </submittedName>
</protein>
<reference evidence="1 2" key="1">
    <citation type="submission" date="2016-06" db="EMBL/GenBank/DDBJ databases">
        <title>Evolution of pathogenesis and genome organization in the Tremellales.</title>
        <authorList>
            <person name="Cuomo C."/>
            <person name="Litvintseva A."/>
            <person name="Heitman J."/>
            <person name="Chen Y."/>
            <person name="Sun S."/>
            <person name="Springer D."/>
            <person name="Dromer F."/>
            <person name="Young S."/>
            <person name="Zeng Q."/>
            <person name="Chapman S."/>
            <person name="Gujja S."/>
            <person name="Saif S."/>
            <person name="Birren B."/>
        </authorList>
    </citation>
    <scope>NUCLEOTIDE SEQUENCE [LARGE SCALE GENOMIC DNA]</scope>
    <source>
        <strain evidence="1 2">CBS 6039</strain>
    </source>
</reference>